<dbReference type="Proteomes" id="UP001521116">
    <property type="component" value="Unassembled WGS sequence"/>
</dbReference>
<protein>
    <recommendedName>
        <fullName evidence="2 5">Proline dehydrogenase</fullName>
        <ecNumber evidence="2 5">1.5.5.2</ecNumber>
    </recommendedName>
</protein>
<organism evidence="7 8">
    <name type="scientific">Neofusicoccum ribis</name>
    <dbReference type="NCBI Taxonomy" id="45134"/>
    <lineage>
        <taxon>Eukaryota</taxon>
        <taxon>Fungi</taxon>
        <taxon>Dikarya</taxon>
        <taxon>Ascomycota</taxon>
        <taxon>Pezizomycotina</taxon>
        <taxon>Dothideomycetes</taxon>
        <taxon>Dothideomycetes incertae sedis</taxon>
        <taxon>Botryosphaeriales</taxon>
        <taxon>Botryosphaeriaceae</taxon>
        <taxon>Neofusicoccum</taxon>
    </lineage>
</organism>
<sequence length="429" mass="48035">MVGSTPKPSRQAPPLSRLPLDILLRGVILTSIMSSQVLLKPCLAIMGKIATSDSFLLDPERNPVLKRLLRITLYDHFCAGTNMQELGRTVRRTKAMGFRGVILGYGKEIVLGDDAHSQNDVARQEQRKLEVVEQWKQGTLETLGMIGPGDILAIKFTGAGPIAVDALRARLPMPPPVAAAMDEICAATARQGSRVWLDAEQQALQRCADDWTIELMRKHNRDGRILVYNTIQAYLKRARENAERHVRLAAAEGWGLGVKLVRGAYIEHETRALIHDTKEETDMSYNDIAASFIAQRLPVSGEKLEKYPKSALFLATHNVDSVRAALKLYREQVEAGKPTPLLDCGQLQGMADEVSCELLQQNEEYAARSSPELQRTIPTVFKCLAWGSVSECTHFLYRRAIENRGAVTRTRHMAMALRKELWRRLFSRV</sequence>
<comment type="function">
    <text evidence="5">Converts proline to delta-1-pyrroline-5-carboxylate.</text>
</comment>
<evidence type="ECO:0000256" key="3">
    <source>
        <dbReference type="ARBA" id="ARBA00023002"/>
    </source>
</evidence>
<accession>A0ABR3SP30</accession>
<dbReference type="Gene3D" id="3.20.20.220">
    <property type="match status" value="1"/>
</dbReference>
<keyword evidence="3 5" id="KW-0560">Oxidoreductase</keyword>
<name>A0ABR3SP30_9PEZI</name>
<dbReference type="PANTHER" id="PTHR13914:SF34">
    <property type="entry name" value="PROLINE DEHYDROGENASE"/>
    <property type="match status" value="1"/>
</dbReference>
<proteinExistence type="inferred from homology"/>
<evidence type="ECO:0000313" key="8">
    <source>
        <dbReference type="Proteomes" id="UP001521116"/>
    </source>
</evidence>
<keyword evidence="8" id="KW-1185">Reference proteome</keyword>
<gene>
    <name evidence="7" type="primary">PUT1_3</name>
    <name evidence="7" type="ORF">SLS56_007370</name>
</gene>
<evidence type="ECO:0000256" key="4">
    <source>
        <dbReference type="ARBA" id="ARBA00023062"/>
    </source>
</evidence>
<comment type="catalytic activity">
    <reaction evidence="5">
        <text>L-proline + a quinone = (S)-1-pyrroline-5-carboxylate + a quinol + H(+)</text>
        <dbReference type="Rhea" id="RHEA:23784"/>
        <dbReference type="ChEBI" id="CHEBI:15378"/>
        <dbReference type="ChEBI" id="CHEBI:17388"/>
        <dbReference type="ChEBI" id="CHEBI:24646"/>
        <dbReference type="ChEBI" id="CHEBI:60039"/>
        <dbReference type="ChEBI" id="CHEBI:132124"/>
        <dbReference type="EC" id="1.5.5.2"/>
    </reaction>
</comment>
<dbReference type="InterPro" id="IPR029041">
    <property type="entry name" value="FAD-linked_oxidoreductase-like"/>
</dbReference>
<evidence type="ECO:0000256" key="2">
    <source>
        <dbReference type="ARBA" id="ARBA00012695"/>
    </source>
</evidence>
<dbReference type="EC" id="1.5.5.2" evidence="2 5"/>
<evidence type="ECO:0000259" key="6">
    <source>
        <dbReference type="Pfam" id="PF01619"/>
    </source>
</evidence>
<dbReference type="InterPro" id="IPR015659">
    <property type="entry name" value="Proline_oxidase"/>
</dbReference>
<feature type="domain" description="Proline dehydrogenase" evidence="6">
    <location>
        <begin position="88"/>
        <end position="411"/>
    </location>
</feature>
<evidence type="ECO:0000256" key="1">
    <source>
        <dbReference type="ARBA" id="ARBA00005869"/>
    </source>
</evidence>
<evidence type="ECO:0000256" key="5">
    <source>
        <dbReference type="RuleBase" id="RU364054"/>
    </source>
</evidence>
<dbReference type="SUPFAM" id="SSF51730">
    <property type="entry name" value="FAD-linked oxidoreductase"/>
    <property type="match status" value="1"/>
</dbReference>
<dbReference type="InterPro" id="IPR002872">
    <property type="entry name" value="Proline_DH_dom"/>
</dbReference>
<keyword evidence="4 5" id="KW-0642">Proline metabolism</keyword>
<dbReference type="EMBL" id="JAJVDC020000095">
    <property type="protein sequence ID" value="KAL1625476.1"/>
    <property type="molecule type" value="Genomic_DNA"/>
</dbReference>
<dbReference type="Pfam" id="PF01619">
    <property type="entry name" value="Pro_dh"/>
    <property type="match status" value="1"/>
</dbReference>
<dbReference type="PANTHER" id="PTHR13914">
    <property type="entry name" value="PROLINE OXIDASE"/>
    <property type="match status" value="1"/>
</dbReference>
<reference evidence="7 8" key="1">
    <citation type="submission" date="2024-02" db="EMBL/GenBank/DDBJ databases">
        <title>De novo assembly and annotation of 12 fungi associated with fruit tree decline syndrome in Ontario, Canada.</title>
        <authorList>
            <person name="Sulman M."/>
            <person name="Ellouze W."/>
            <person name="Ilyukhin E."/>
        </authorList>
    </citation>
    <scope>NUCLEOTIDE SEQUENCE [LARGE SCALE GENOMIC DNA]</scope>
    <source>
        <strain evidence="7 8">M1-105</strain>
    </source>
</reference>
<comment type="caution">
    <text evidence="7">The sequence shown here is derived from an EMBL/GenBank/DDBJ whole genome shotgun (WGS) entry which is preliminary data.</text>
</comment>
<keyword evidence="5" id="KW-0285">Flavoprotein</keyword>
<evidence type="ECO:0000313" key="7">
    <source>
        <dbReference type="EMBL" id="KAL1625476.1"/>
    </source>
</evidence>
<comment type="cofactor">
    <cofactor evidence="5">
        <name>FAD</name>
        <dbReference type="ChEBI" id="CHEBI:57692"/>
    </cofactor>
</comment>
<keyword evidence="5" id="KW-0274">FAD</keyword>
<comment type="similarity">
    <text evidence="1 5">Belongs to the proline oxidase family.</text>
</comment>